<dbReference type="SUPFAM" id="SSF81301">
    <property type="entry name" value="Nucleotidyltransferase"/>
    <property type="match status" value="1"/>
</dbReference>
<dbReference type="GO" id="GO:0006310">
    <property type="term" value="P:DNA recombination"/>
    <property type="evidence" value="ECO:0007669"/>
    <property type="project" value="UniProtKB-KW"/>
</dbReference>
<dbReference type="PRINTS" id="PR00871">
    <property type="entry name" value="DNAPOLXTDT"/>
</dbReference>
<feature type="binding site" evidence="14">
    <location>
        <position position="335"/>
    </location>
    <ligand>
        <name>Mg(2+)</name>
        <dbReference type="ChEBI" id="CHEBI:18420"/>
    </ligand>
</feature>
<dbReference type="SUPFAM" id="SSF47802">
    <property type="entry name" value="DNA polymerase beta, N-terminal domain-like"/>
    <property type="match status" value="1"/>
</dbReference>
<dbReference type="GO" id="GO:0003677">
    <property type="term" value="F:DNA binding"/>
    <property type="evidence" value="ECO:0007669"/>
    <property type="project" value="UniProtKB-UniRule"/>
</dbReference>
<dbReference type="FunFam" id="3.40.50.10190:FF:000035">
    <property type="entry name" value="DNA-directed DNA/RNA polymerase mu"/>
    <property type="match status" value="1"/>
</dbReference>
<dbReference type="PROSITE" id="PS00522">
    <property type="entry name" value="DNA_POLYMERASE_X"/>
    <property type="match status" value="1"/>
</dbReference>
<comment type="function">
    <text evidence="11">Gap-filling polymerase involved in repair of DNA double-strand breaks by non-homologous end joining (NHEJ). Participates in immunoglobulin (Ig) light chain gene rearrangement in V(D)J recombination.</text>
</comment>
<dbReference type="SUPFAM" id="SSF81585">
    <property type="entry name" value="PsbU/PolX domain-like"/>
    <property type="match status" value="1"/>
</dbReference>
<evidence type="ECO:0000256" key="2">
    <source>
        <dbReference type="ARBA" id="ARBA00004123"/>
    </source>
</evidence>
<keyword evidence="18" id="KW-1185">Reference proteome</keyword>
<keyword evidence="5 13" id="KW-0808">Transferase</keyword>
<evidence type="ECO:0000256" key="10">
    <source>
        <dbReference type="ARBA" id="ARBA00023242"/>
    </source>
</evidence>
<dbReference type="Gene3D" id="3.40.50.10190">
    <property type="entry name" value="BRCT domain"/>
    <property type="match status" value="1"/>
</dbReference>
<dbReference type="InterPro" id="IPR001357">
    <property type="entry name" value="BRCT_dom"/>
</dbReference>
<dbReference type="Gene3D" id="3.30.460.10">
    <property type="entry name" value="Beta Polymerase, domain 2"/>
    <property type="match status" value="1"/>
</dbReference>
<dbReference type="FunFam" id="1.10.150.110:FF:000003">
    <property type="entry name" value="DNA polymerase mu"/>
    <property type="match status" value="1"/>
</dbReference>
<keyword evidence="8 13" id="KW-0460">Magnesium</keyword>
<evidence type="ECO:0000256" key="6">
    <source>
        <dbReference type="ARBA" id="ARBA00022695"/>
    </source>
</evidence>
<evidence type="ECO:0000313" key="18">
    <source>
        <dbReference type="Proteomes" id="UP001178461"/>
    </source>
</evidence>
<dbReference type="GO" id="GO:0006303">
    <property type="term" value="P:double-strand break repair via nonhomologous end joining"/>
    <property type="evidence" value="ECO:0007669"/>
    <property type="project" value="TreeGrafter"/>
</dbReference>
<dbReference type="AlphaFoldDB" id="A0AA35KTE4"/>
<dbReference type="PANTHER" id="PTHR11276:SF24">
    <property type="entry name" value="DNA-DIRECTED DNA_RNA POLYMERASE MU"/>
    <property type="match status" value="1"/>
</dbReference>
<gene>
    <name evidence="17" type="ORF">PODLI_1B007357</name>
</gene>
<dbReference type="InterPro" id="IPR019843">
    <property type="entry name" value="DNA_pol-X_BS"/>
</dbReference>
<dbReference type="InterPro" id="IPR018944">
    <property type="entry name" value="DNA_pol_lambd_fingers_domain"/>
</dbReference>
<evidence type="ECO:0000256" key="5">
    <source>
        <dbReference type="ARBA" id="ARBA00022679"/>
    </source>
</evidence>
<dbReference type="EC" id="2.7.7.7" evidence="13"/>
<dbReference type="InterPro" id="IPR037160">
    <property type="entry name" value="DNA_Pol_thumb_sf"/>
</dbReference>
<evidence type="ECO:0000313" key="17">
    <source>
        <dbReference type="EMBL" id="CAI5783271.1"/>
    </source>
</evidence>
<keyword evidence="9" id="KW-0233">DNA recombination</keyword>
<sequence>MMSQFPVKKKKQQQRLRLPGPPAPLAHPVRFPKVVLCLVEKRMGATRKAFLTTLARQRGFCVEDANSDRVTHVVSEGNSGDEVVEWLLKNGSRGIDVLGGCPALLNTSWFTESMSAGRPAEIEPRHRLQVAAHAETLEARCQVPVYACQRRTLLAHRNQTLTEVLQTMAEEAHFCGSEARSLAFSRAASVLKSLPWTVRRVQELRSLPCLGEHSRRIIQEVLEDGASAEVERVKHSERYQAMKVFTKIFGVGVKTASRWYQEGLRTLADLQAHRAKLSKEQEFGLLHYDDLNTPVERSDAEAISQVVRDAVGQCLPGASVTLAGGFRRGKQTGHDVDLLLTHPTEGQEVGLLKKVISWLDKQGFLLYHSSRRNTFQAFEDPELWSRSSASGMDHFERCLSIFRLRLPGGVQISAGAQKPGGAVTGSGVSSFWKAVRVDLVVTPFSQFPFALLGWTGSKNFERDLRRYSKHEKKMALNNHVLYHLEQKIFLTAASEEEIFQHLDLEYIPPEERNS</sequence>
<dbReference type="SUPFAM" id="SSF52113">
    <property type="entry name" value="BRCT domain"/>
    <property type="match status" value="1"/>
</dbReference>
<keyword evidence="4" id="KW-0597">Phosphoprotein</keyword>
<evidence type="ECO:0000259" key="16">
    <source>
        <dbReference type="PROSITE" id="PS50172"/>
    </source>
</evidence>
<organism evidence="17 18">
    <name type="scientific">Podarcis lilfordi</name>
    <name type="common">Lilford's wall lizard</name>
    <dbReference type="NCBI Taxonomy" id="74358"/>
    <lineage>
        <taxon>Eukaryota</taxon>
        <taxon>Metazoa</taxon>
        <taxon>Chordata</taxon>
        <taxon>Craniata</taxon>
        <taxon>Vertebrata</taxon>
        <taxon>Euteleostomi</taxon>
        <taxon>Lepidosauria</taxon>
        <taxon>Squamata</taxon>
        <taxon>Bifurcata</taxon>
        <taxon>Unidentata</taxon>
        <taxon>Episquamata</taxon>
        <taxon>Laterata</taxon>
        <taxon>Lacertibaenia</taxon>
        <taxon>Lacertidae</taxon>
        <taxon>Podarcis</taxon>
    </lineage>
</organism>
<protein>
    <recommendedName>
        <fullName evidence="12 13">DNA-directed DNA/RNA polymerase mu</fullName>
        <ecNumber evidence="13">2.7.7.7</ecNumber>
    </recommendedName>
</protein>
<comment type="cofactor">
    <cofactor evidence="1 13 14">
        <name>Mg(2+)</name>
        <dbReference type="ChEBI" id="CHEBI:18420"/>
    </cofactor>
</comment>
<dbReference type="GO" id="GO:0005634">
    <property type="term" value="C:nucleus"/>
    <property type="evidence" value="ECO:0007669"/>
    <property type="project" value="UniProtKB-SubCell"/>
</dbReference>
<feature type="region of interest" description="Disordered" evidence="15">
    <location>
        <begin position="1"/>
        <end position="23"/>
    </location>
</feature>
<dbReference type="InterPro" id="IPR001726">
    <property type="entry name" value="TdT/Mu"/>
</dbReference>
<feature type="binding site" evidence="14">
    <location>
        <position position="337"/>
    </location>
    <ligand>
        <name>Mg(2+)</name>
        <dbReference type="ChEBI" id="CHEBI:18420"/>
    </ligand>
</feature>
<evidence type="ECO:0000256" key="13">
    <source>
        <dbReference type="PIRNR" id="PIRNR000817"/>
    </source>
</evidence>
<dbReference type="EMBL" id="OX395133">
    <property type="protein sequence ID" value="CAI5783271.1"/>
    <property type="molecule type" value="Genomic_DNA"/>
</dbReference>
<feature type="binding site" evidence="14">
    <location>
        <position position="438"/>
    </location>
    <ligand>
        <name>Mg(2+)</name>
        <dbReference type="ChEBI" id="CHEBI:18420"/>
    </ligand>
</feature>
<dbReference type="InterPro" id="IPR028207">
    <property type="entry name" value="DNA_pol_B_palm_palm"/>
</dbReference>
<evidence type="ECO:0000256" key="8">
    <source>
        <dbReference type="ARBA" id="ARBA00022842"/>
    </source>
</evidence>
<dbReference type="Pfam" id="PF14791">
    <property type="entry name" value="DNA_pol_B_thumb"/>
    <property type="match status" value="1"/>
</dbReference>
<evidence type="ECO:0000256" key="12">
    <source>
        <dbReference type="ARBA" id="ARBA00071509"/>
    </source>
</evidence>
<dbReference type="InterPro" id="IPR010996">
    <property type="entry name" value="HHH_MUS81"/>
</dbReference>
<evidence type="ECO:0000256" key="1">
    <source>
        <dbReference type="ARBA" id="ARBA00001946"/>
    </source>
</evidence>
<dbReference type="Pfam" id="PF14716">
    <property type="entry name" value="HHH_8"/>
    <property type="match status" value="1"/>
</dbReference>
<proteinExistence type="inferred from homology"/>
<dbReference type="PIRSF" id="PIRSF000817">
    <property type="entry name" value="DNA_NT"/>
    <property type="match status" value="1"/>
</dbReference>
<dbReference type="PROSITE" id="PS50172">
    <property type="entry name" value="BRCT"/>
    <property type="match status" value="1"/>
</dbReference>
<dbReference type="GO" id="GO:0003887">
    <property type="term" value="F:DNA-directed DNA polymerase activity"/>
    <property type="evidence" value="ECO:0007669"/>
    <property type="project" value="UniProtKB-UniRule"/>
</dbReference>
<evidence type="ECO:0000256" key="3">
    <source>
        <dbReference type="ARBA" id="ARBA00008323"/>
    </source>
</evidence>
<evidence type="ECO:0000256" key="4">
    <source>
        <dbReference type="ARBA" id="ARBA00022553"/>
    </source>
</evidence>
<dbReference type="SMART" id="SM00483">
    <property type="entry name" value="POLXc"/>
    <property type="match status" value="1"/>
</dbReference>
<dbReference type="Gene3D" id="3.30.210.10">
    <property type="entry name" value="DNA polymerase, thumb domain"/>
    <property type="match status" value="1"/>
</dbReference>
<dbReference type="FunFam" id="3.30.210.10:FF:000004">
    <property type="entry name" value="DNA-directed DNA/RNA polymerase mu"/>
    <property type="match status" value="1"/>
</dbReference>
<dbReference type="Proteomes" id="UP001178461">
    <property type="component" value="Chromosome 8"/>
</dbReference>
<dbReference type="InterPro" id="IPR022312">
    <property type="entry name" value="DNA_pol_X"/>
</dbReference>
<evidence type="ECO:0000256" key="11">
    <source>
        <dbReference type="ARBA" id="ARBA00054461"/>
    </source>
</evidence>
<keyword evidence="6 13" id="KW-0548">Nucleotidyltransferase</keyword>
<dbReference type="PANTHER" id="PTHR11276">
    <property type="entry name" value="DNA POLYMERASE TYPE-X FAMILY MEMBER"/>
    <property type="match status" value="1"/>
</dbReference>
<dbReference type="Pfam" id="PF10391">
    <property type="entry name" value="DNA_pol_lambd_f"/>
    <property type="match status" value="1"/>
</dbReference>
<accession>A0AA35KTE4</accession>
<comment type="subcellular location">
    <subcellularLocation>
        <location evidence="2 13">Nucleus</location>
    </subcellularLocation>
</comment>
<dbReference type="GO" id="GO:0046872">
    <property type="term" value="F:metal ion binding"/>
    <property type="evidence" value="ECO:0007669"/>
    <property type="project" value="UniProtKB-UniRule"/>
</dbReference>
<keyword evidence="7 13" id="KW-0479">Metal-binding</keyword>
<name>A0AA35KTE4_9SAUR</name>
<dbReference type="InterPro" id="IPR029398">
    <property type="entry name" value="PolB_thumb"/>
</dbReference>
<reference evidence="17" key="1">
    <citation type="submission" date="2022-12" db="EMBL/GenBank/DDBJ databases">
        <authorList>
            <person name="Alioto T."/>
            <person name="Alioto T."/>
            <person name="Gomez Garrido J."/>
        </authorList>
    </citation>
    <scope>NUCLEOTIDE SEQUENCE</scope>
</reference>
<dbReference type="InterPro" id="IPR036420">
    <property type="entry name" value="BRCT_dom_sf"/>
</dbReference>
<dbReference type="Gene3D" id="1.10.150.110">
    <property type="entry name" value="DNA polymerase beta, N-terminal domain-like"/>
    <property type="match status" value="1"/>
</dbReference>
<dbReference type="InterPro" id="IPR027249">
    <property type="entry name" value="DNA/RNApol_mu"/>
</dbReference>
<dbReference type="InterPro" id="IPR027421">
    <property type="entry name" value="DNA_pol_lamdba_lyase_dom_sf"/>
</dbReference>
<feature type="domain" description="BRCT" evidence="16">
    <location>
        <begin position="26"/>
        <end position="127"/>
    </location>
</feature>
<evidence type="ECO:0000256" key="9">
    <source>
        <dbReference type="ARBA" id="ARBA00023172"/>
    </source>
</evidence>
<dbReference type="FunFam" id="1.10.150.20:FF:000010">
    <property type="entry name" value="DNA polymerase lambda"/>
    <property type="match status" value="1"/>
</dbReference>
<dbReference type="Pfam" id="PF14792">
    <property type="entry name" value="DNA_pol_B_palm"/>
    <property type="match status" value="1"/>
</dbReference>
<dbReference type="InterPro" id="IPR002054">
    <property type="entry name" value="DNA-dir_DNA_pol_X"/>
</dbReference>
<comment type="catalytic activity">
    <reaction evidence="13">
        <text>DNA(n) + a 2'-deoxyribonucleoside 5'-triphosphate = DNA(n+1) + diphosphate</text>
        <dbReference type="Rhea" id="RHEA:22508"/>
        <dbReference type="Rhea" id="RHEA-COMP:17339"/>
        <dbReference type="Rhea" id="RHEA-COMP:17340"/>
        <dbReference type="ChEBI" id="CHEBI:33019"/>
        <dbReference type="ChEBI" id="CHEBI:61560"/>
        <dbReference type="ChEBI" id="CHEBI:173112"/>
        <dbReference type="EC" id="2.7.7.7"/>
    </reaction>
</comment>
<dbReference type="PRINTS" id="PR00869">
    <property type="entry name" value="DNAPOLX"/>
</dbReference>
<evidence type="ECO:0000256" key="14">
    <source>
        <dbReference type="PIRSR" id="PIRSR000817-1"/>
    </source>
</evidence>
<evidence type="ECO:0000256" key="15">
    <source>
        <dbReference type="SAM" id="MobiDB-lite"/>
    </source>
</evidence>
<dbReference type="InterPro" id="IPR043519">
    <property type="entry name" value="NT_sf"/>
</dbReference>
<keyword evidence="10 13" id="KW-0539">Nucleus</keyword>
<dbReference type="Gene3D" id="1.10.150.20">
    <property type="entry name" value="5' to 3' exonuclease, C-terminal subdomain"/>
    <property type="match status" value="1"/>
</dbReference>
<comment type="similarity">
    <text evidence="3 13">Belongs to the DNA polymerase type-X family.</text>
</comment>
<dbReference type="CDD" id="cd00141">
    <property type="entry name" value="NT_POLXc"/>
    <property type="match status" value="1"/>
</dbReference>
<evidence type="ECO:0000256" key="7">
    <source>
        <dbReference type="ARBA" id="ARBA00022723"/>
    </source>
</evidence>
<dbReference type="PIRSF" id="PIRSF501176">
    <property type="entry name" value="DNApol_mu"/>
    <property type="match status" value="1"/>
</dbReference>